<dbReference type="InterPro" id="IPR008969">
    <property type="entry name" value="CarboxyPept-like_regulatory"/>
</dbReference>
<dbReference type="NCBIfam" id="TIGR04057">
    <property type="entry name" value="SusC_RagA_signa"/>
    <property type="match status" value="1"/>
</dbReference>
<dbReference type="InterPro" id="IPR036942">
    <property type="entry name" value="Beta-barrel_TonB_sf"/>
</dbReference>
<proteinExistence type="inferred from homology"/>
<dbReference type="Pfam" id="PF13715">
    <property type="entry name" value="CarbopepD_reg_2"/>
    <property type="match status" value="1"/>
</dbReference>
<dbReference type="InterPro" id="IPR039426">
    <property type="entry name" value="TonB-dep_rcpt-like"/>
</dbReference>
<keyword evidence="5 7" id="KW-0472">Membrane</keyword>
<dbReference type="GO" id="GO:0009279">
    <property type="term" value="C:cell outer membrane"/>
    <property type="evidence" value="ECO:0007669"/>
    <property type="project" value="UniProtKB-SubCell"/>
</dbReference>
<dbReference type="SUPFAM" id="SSF49464">
    <property type="entry name" value="Carboxypeptidase regulatory domain-like"/>
    <property type="match status" value="1"/>
</dbReference>
<comment type="subcellular location">
    <subcellularLocation>
        <location evidence="1 7">Cell outer membrane</location>
        <topology evidence="1 7">Multi-pass membrane protein</topology>
    </subcellularLocation>
</comment>
<feature type="domain" description="TonB-dependent receptor plug" evidence="8">
    <location>
        <begin position="243"/>
        <end position="366"/>
    </location>
</feature>
<organism evidence="9 10">
    <name type="scientific">Sphingobacterium phlebotomi</name>
    <dbReference type="NCBI Taxonomy" id="2605433"/>
    <lineage>
        <taxon>Bacteria</taxon>
        <taxon>Pseudomonadati</taxon>
        <taxon>Bacteroidota</taxon>
        <taxon>Sphingobacteriia</taxon>
        <taxon>Sphingobacteriales</taxon>
        <taxon>Sphingobacteriaceae</taxon>
        <taxon>Sphingobacterium</taxon>
    </lineage>
</organism>
<dbReference type="SUPFAM" id="SSF56935">
    <property type="entry name" value="Porins"/>
    <property type="match status" value="1"/>
</dbReference>
<protein>
    <submittedName>
        <fullName evidence="9">SusC/RagA family TonB-linked outer membrane protein</fullName>
    </submittedName>
</protein>
<evidence type="ECO:0000256" key="3">
    <source>
        <dbReference type="ARBA" id="ARBA00022452"/>
    </source>
</evidence>
<keyword evidence="2 7" id="KW-0813">Transport</keyword>
<evidence type="ECO:0000313" key="10">
    <source>
        <dbReference type="Proteomes" id="UP000322362"/>
    </source>
</evidence>
<comment type="caution">
    <text evidence="9">The sequence shown here is derived from an EMBL/GenBank/DDBJ whole genome shotgun (WGS) entry which is preliminary data.</text>
</comment>
<dbReference type="EMBL" id="VTAV01000005">
    <property type="protein sequence ID" value="TYR36179.1"/>
    <property type="molecule type" value="Genomic_DNA"/>
</dbReference>
<evidence type="ECO:0000256" key="7">
    <source>
        <dbReference type="PROSITE-ProRule" id="PRU01360"/>
    </source>
</evidence>
<keyword evidence="4 7" id="KW-0812">Transmembrane</keyword>
<evidence type="ECO:0000259" key="8">
    <source>
        <dbReference type="Pfam" id="PF07715"/>
    </source>
</evidence>
<evidence type="ECO:0000256" key="2">
    <source>
        <dbReference type="ARBA" id="ARBA00022448"/>
    </source>
</evidence>
<dbReference type="NCBIfam" id="TIGR04056">
    <property type="entry name" value="OMP_RagA_SusC"/>
    <property type="match status" value="1"/>
</dbReference>
<dbReference type="Gene3D" id="2.170.130.10">
    <property type="entry name" value="TonB-dependent receptor, plug domain"/>
    <property type="match status" value="1"/>
</dbReference>
<accession>A0A5D4H8D3</accession>
<dbReference type="InterPro" id="IPR023996">
    <property type="entry name" value="TonB-dep_OMP_SusC/RagA"/>
</dbReference>
<keyword evidence="6 7" id="KW-0998">Cell outer membrane</keyword>
<reference evidence="9 10" key="1">
    <citation type="submission" date="2019-08" db="EMBL/GenBank/DDBJ databases">
        <title>Phlebobacter frassis gen. nov. sp. nov., a new member of family Sphingobacteriaceae isolated from sand fly rearing media.</title>
        <authorList>
            <person name="Kakumanu M.L."/>
            <person name="Marayati B.F."/>
            <person name="Wada-Katsumata A."/>
            <person name="Wasserberg G."/>
            <person name="Schal C."/>
            <person name="Apperson C.S."/>
            <person name="Ponnusamy L."/>
        </authorList>
    </citation>
    <scope>NUCLEOTIDE SEQUENCE [LARGE SCALE GENOMIC DNA]</scope>
    <source>
        <strain evidence="9 10">SSI9</strain>
    </source>
</reference>
<dbReference type="InterPro" id="IPR037066">
    <property type="entry name" value="Plug_dom_sf"/>
</dbReference>
<dbReference type="Gene3D" id="2.40.170.20">
    <property type="entry name" value="TonB-dependent receptor, beta-barrel domain"/>
    <property type="match status" value="1"/>
</dbReference>
<gene>
    <name evidence="9" type="ORF">FXV77_09680</name>
</gene>
<dbReference type="InterPro" id="IPR023997">
    <property type="entry name" value="TonB-dep_OMP_SusC/RagA_CS"/>
</dbReference>
<dbReference type="Pfam" id="PF07715">
    <property type="entry name" value="Plug"/>
    <property type="match status" value="1"/>
</dbReference>
<evidence type="ECO:0000256" key="6">
    <source>
        <dbReference type="ARBA" id="ARBA00023237"/>
    </source>
</evidence>
<comment type="similarity">
    <text evidence="7">Belongs to the TonB-dependent receptor family.</text>
</comment>
<name>A0A5D4H8D3_9SPHI</name>
<evidence type="ECO:0000256" key="1">
    <source>
        <dbReference type="ARBA" id="ARBA00004571"/>
    </source>
</evidence>
<evidence type="ECO:0000313" key="9">
    <source>
        <dbReference type="EMBL" id="TYR36179.1"/>
    </source>
</evidence>
<keyword evidence="10" id="KW-1185">Reference proteome</keyword>
<dbReference type="InterPro" id="IPR012910">
    <property type="entry name" value="Plug_dom"/>
</dbReference>
<dbReference type="Gene3D" id="2.60.40.1120">
    <property type="entry name" value="Carboxypeptidase-like, regulatory domain"/>
    <property type="match status" value="1"/>
</dbReference>
<dbReference type="AlphaFoldDB" id="A0A5D4H8D3"/>
<evidence type="ECO:0000256" key="5">
    <source>
        <dbReference type="ARBA" id="ARBA00023136"/>
    </source>
</evidence>
<keyword evidence="3 7" id="KW-1134">Transmembrane beta strand</keyword>
<evidence type="ECO:0000256" key="4">
    <source>
        <dbReference type="ARBA" id="ARBA00022692"/>
    </source>
</evidence>
<dbReference type="PROSITE" id="PS52016">
    <property type="entry name" value="TONB_DEPENDENT_REC_3"/>
    <property type="match status" value="1"/>
</dbReference>
<dbReference type="Proteomes" id="UP000322362">
    <property type="component" value="Unassembled WGS sequence"/>
</dbReference>
<sequence>MLRQKISNQMYQYFLANERQKALKLTVEANRFFKNTHRLLMRFQLFCLFFLVMFLQTALGVNAQPKLSLDVRQASLEDVLQHIRQQSGLDYVIQPDHIKAFTPLTLQLKGVDINTLLDLCFQGQPLTYKVTNNTIIVTGQQQRRTITGVVTDANKVPLAGASVRLKGTSNQTRTDEKGVFRLDNIPRNAVLEIRYLGYETRQIDLSATEAQELGPIFILKQHTSAIEEITVQANTGYQKLDPSKATGSMVVIDEEKIKESPALSLMQRLEGQISGVQFDMKSNRLLVRSPNTFSNATSSPLIVIDGFPAMQQQLSTNPTGDGGRLTATDHSPSILNNFNPDDIASITVLKDAAAASIWGSRAANGVIVIETKKGRAGRNSVNFTSTLGISSAPSMHKLKTMDAAEYIDFEREMFDNNFYPDPSTAWRYANISEALSIMFQAERGEISISERDVLLNELGQLNNREQIQKNILQSSLTQQYNLSLNGAVQGARYYFSAVHANDRPIFRENNAKNTAFTFNVNNAYFNNKLNVDIGLNHTIQNSTVNNAAQAAISPSAFGLRPYQMLRDANGNSISRYYRYTPDTMQEMFESNGYLPWSYNHIDELNYNDDLYNTNLTRLTANLKYRALSWLNASLSGSYQIGNRQMESLRDKEGYYMRDLINEGTLLQSGKLVYGVPMGGKFVTSNSKSDDYSLRFQLDASKSWDGLHKLDIFAGTEIRQTFQMGYTQTRFGFDKDTYMSTPVNPLGSYQTVEGRNMNFNIQDGYTNINRQRFLSYYANGGYTLMDKYFLTGSIRFDDATIIGIERSRRAKPFWSTGLRWDLQKEAFLSDKTWLNQLSLRASLGTGGSVPSQGTSFTVYTASINDSYTQLPNGYITIPANQMLGWETTNTFNTGLDISLFSHRLRATVDVYRKNSYGIVAQVPYNATYGWTTLAFNTSNMKSNGVDLQLSGDIIRRGAWRWGSDINIAYSTNEVTDTRFPRTSNTPSVNSTPVEGFPIDQMFAYQWAGLDNKGRSQIADAQGNIVDADGSTFEFTPEDLRYMGRLTAPYFGGWTNTVSYKDFTLTTRITMMLGHKVRWREVNTSNYPNNPAGFSGFLSNSKAMVDRWREPGDEATTNIPGVIHTNFNSIDRFQFADINVIDASNIRLQQLSLGYRFPSHMLQQNKVVKSLTLGLTASNLGIIWKETDRDLDPTYMFDGSYQSMRPTPNFLFTLGLGL</sequence>